<feature type="compositionally biased region" description="Low complexity" evidence="2">
    <location>
        <begin position="17"/>
        <end position="30"/>
    </location>
</feature>
<dbReference type="Proteomes" id="UP000290572">
    <property type="component" value="Unassembled WGS sequence"/>
</dbReference>
<dbReference type="InterPro" id="IPR052160">
    <property type="entry name" value="Gypsy_RT_Integrase-like"/>
</dbReference>
<name>A0A498M2D9_LABRO</name>
<protein>
    <recommendedName>
        <fullName evidence="1">Gypsy retrotransposon integrase-like protein 1</fullName>
    </recommendedName>
</protein>
<dbReference type="FunFam" id="1.10.340.70:FF:000001">
    <property type="entry name" value="Retrovirus-related Pol polyprotein from transposon gypsy-like Protein"/>
    <property type="match status" value="1"/>
</dbReference>
<dbReference type="InterPro" id="IPR041588">
    <property type="entry name" value="Integrase_H2C2"/>
</dbReference>
<dbReference type="Gene3D" id="1.10.340.70">
    <property type="match status" value="1"/>
</dbReference>
<evidence type="ECO:0000259" key="3">
    <source>
        <dbReference type="Pfam" id="PF17921"/>
    </source>
</evidence>
<evidence type="ECO:0000313" key="4">
    <source>
        <dbReference type="EMBL" id="RXN14671.1"/>
    </source>
</evidence>
<proteinExistence type="predicted"/>
<evidence type="ECO:0000256" key="1">
    <source>
        <dbReference type="ARBA" id="ARBA00039658"/>
    </source>
</evidence>
<accession>A0A498M2D9</accession>
<dbReference type="Pfam" id="PF17921">
    <property type="entry name" value="Integrase_H2C2"/>
    <property type="match status" value="1"/>
</dbReference>
<sequence>MSTKDRRKKVSFDHDYSSAATDSPSTDSSSGDLPIILPPAPDTPLSGPMPKRNKDEVLYYMRRQGEGGLAKVMCCSEEAKLVSREFHTSPIGAHCGTVKTTDAISNRFYWPAMSVDIRNWVRNCAACQSKQAHIKNQADYTPTEVVEPWDIVGMDLVGKLTPTKDGYQ</sequence>
<feature type="region of interest" description="Disordered" evidence="2">
    <location>
        <begin position="1"/>
        <end position="51"/>
    </location>
</feature>
<evidence type="ECO:0000313" key="5">
    <source>
        <dbReference type="Proteomes" id="UP000290572"/>
    </source>
</evidence>
<feature type="domain" description="Integrase zinc-binding" evidence="3">
    <location>
        <begin position="78"/>
        <end position="132"/>
    </location>
</feature>
<gene>
    <name evidence="4" type="ORF">ROHU_008965</name>
</gene>
<evidence type="ECO:0000256" key="2">
    <source>
        <dbReference type="SAM" id="MobiDB-lite"/>
    </source>
</evidence>
<organism evidence="4 5">
    <name type="scientific">Labeo rohita</name>
    <name type="common">Indian major carp</name>
    <name type="synonym">Cyprinus rohita</name>
    <dbReference type="NCBI Taxonomy" id="84645"/>
    <lineage>
        <taxon>Eukaryota</taxon>
        <taxon>Metazoa</taxon>
        <taxon>Chordata</taxon>
        <taxon>Craniata</taxon>
        <taxon>Vertebrata</taxon>
        <taxon>Euteleostomi</taxon>
        <taxon>Actinopterygii</taxon>
        <taxon>Neopterygii</taxon>
        <taxon>Teleostei</taxon>
        <taxon>Ostariophysi</taxon>
        <taxon>Cypriniformes</taxon>
        <taxon>Cyprinidae</taxon>
        <taxon>Labeoninae</taxon>
        <taxon>Labeonini</taxon>
        <taxon>Labeo</taxon>
    </lineage>
</organism>
<comment type="caution">
    <text evidence="4">The sequence shown here is derived from an EMBL/GenBank/DDBJ whole genome shotgun (WGS) entry which is preliminary data.</text>
</comment>
<dbReference type="STRING" id="84645.A0A498M2D9"/>
<dbReference type="EMBL" id="QBIY01012889">
    <property type="protein sequence ID" value="RXN14671.1"/>
    <property type="molecule type" value="Genomic_DNA"/>
</dbReference>
<keyword evidence="5" id="KW-1185">Reference proteome</keyword>
<dbReference type="PANTHER" id="PTHR47266">
    <property type="entry name" value="ENDONUCLEASE-RELATED"/>
    <property type="match status" value="1"/>
</dbReference>
<dbReference type="AlphaFoldDB" id="A0A498M2D9"/>
<reference evidence="4 5" key="1">
    <citation type="submission" date="2018-03" db="EMBL/GenBank/DDBJ databases">
        <title>Draft genome sequence of Rohu Carp (Labeo rohita).</title>
        <authorList>
            <person name="Das P."/>
            <person name="Kushwaha B."/>
            <person name="Joshi C.G."/>
            <person name="Kumar D."/>
            <person name="Nagpure N.S."/>
            <person name="Sahoo L."/>
            <person name="Das S.P."/>
            <person name="Bit A."/>
            <person name="Patnaik S."/>
            <person name="Meher P.K."/>
            <person name="Jayasankar P."/>
            <person name="Koringa P.G."/>
            <person name="Patel N.V."/>
            <person name="Hinsu A.T."/>
            <person name="Kumar R."/>
            <person name="Pandey M."/>
            <person name="Agarwal S."/>
            <person name="Srivastava S."/>
            <person name="Singh M."/>
            <person name="Iquebal M.A."/>
            <person name="Jaiswal S."/>
            <person name="Angadi U.B."/>
            <person name="Kumar N."/>
            <person name="Raza M."/>
            <person name="Shah T.M."/>
            <person name="Rai A."/>
            <person name="Jena J.K."/>
        </authorList>
    </citation>
    <scope>NUCLEOTIDE SEQUENCE [LARGE SCALE GENOMIC DNA]</scope>
    <source>
        <strain evidence="4">DASCIFA01</strain>
        <tissue evidence="4">Testis</tissue>
    </source>
</reference>